<dbReference type="Pfam" id="PF14390">
    <property type="entry name" value="DUF4420"/>
    <property type="match status" value="1"/>
</dbReference>
<protein>
    <submittedName>
        <fullName evidence="1">Putative PD-(D/E)XK family protein DUF4420</fullName>
    </submittedName>
</protein>
<dbReference type="Proteomes" id="UP000294743">
    <property type="component" value="Unassembled WGS sequence"/>
</dbReference>
<keyword evidence="2" id="KW-1185">Reference proteome</keyword>
<sequence length="306" mass="35939">MNDISFDLKKNFANLYHNQALRIHADSDLEIWTIRTNKEYGIAVENFYEVEIDEKFNSVSLCSKKRIINNRDGSWLLLVTQEEGLREQFSSICAEFILNGIKYLKNGSFANPYAWWESWRQLLGDSIKTKRIYDVLGELICYENIYERNPNTTWFAETYGVNDIETNKGRYEVKSTVARYGSAVTISSEYQLDSKKTLKLLFCRFEKVDMNGISINDVLASNTFTEKHKVELEEKLGNLGYPKHMPERNIKFRLLSIMEYTIDDKFPRITKHSFKDDVYPKSISNIQYQIDLNGLNCRQIKTKWEE</sequence>
<name>A0A4R8A3B8_9FIRM</name>
<evidence type="ECO:0000313" key="1">
    <source>
        <dbReference type="EMBL" id="TDW25063.1"/>
    </source>
</evidence>
<organism evidence="1 2">
    <name type="scientific">Breznakia blatticola</name>
    <dbReference type="NCBI Taxonomy" id="1754012"/>
    <lineage>
        <taxon>Bacteria</taxon>
        <taxon>Bacillati</taxon>
        <taxon>Bacillota</taxon>
        <taxon>Erysipelotrichia</taxon>
        <taxon>Erysipelotrichales</taxon>
        <taxon>Erysipelotrichaceae</taxon>
        <taxon>Breznakia</taxon>
    </lineage>
</organism>
<gene>
    <name evidence="1" type="ORF">EDD63_1064</name>
</gene>
<dbReference type="OrthoDB" id="2808696at2"/>
<comment type="caution">
    <text evidence="1">The sequence shown here is derived from an EMBL/GenBank/DDBJ whole genome shotgun (WGS) entry which is preliminary data.</text>
</comment>
<dbReference type="EMBL" id="SODD01000006">
    <property type="protein sequence ID" value="TDW25063.1"/>
    <property type="molecule type" value="Genomic_DNA"/>
</dbReference>
<dbReference type="RefSeq" id="WP_134168283.1">
    <property type="nucleotide sequence ID" value="NZ_SODD01000006.1"/>
</dbReference>
<dbReference type="AlphaFoldDB" id="A0A4R8A3B8"/>
<proteinExistence type="predicted"/>
<reference evidence="1 2" key="1">
    <citation type="submission" date="2019-03" db="EMBL/GenBank/DDBJ databases">
        <title>Genomic Encyclopedia of Type Strains, Phase IV (KMG-IV): sequencing the most valuable type-strain genomes for metagenomic binning, comparative biology and taxonomic classification.</title>
        <authorList>
            <person name="Goeker M."/>
        </authorList>
    </citation>
    <scope>NUCLEOTIDE SEQUENCE [LARGE SCALE GENOMIC DNA]</scope>
    <source>
        <strain evidence="1 2">DSM 28867</strain>
    </source>
</reference>
<accession>A0A4R8A3B8</accession>
<evidence type="ECO:0000313" key="2">
    <source>
        <dbReference type="Proteomes" id="UP000294743"/>
    </source>
</evidence>
<dbReference type="InterPro" id="IPR025534">
    <property type="entry name" value="DUF4420"/>
</dbReference>